<dbReference type="PROSITE" id="PS00963">
    <property type="entry name" value="RIBOSOMAL_S2_2"/>
    <property type="match status" value="1"/>
</dbReference>
<dbReference type="PROSITE" id="PS00962">
    <property type="entry name" value="RIBOSOMAL_S2_1"/>
    <property type="match status" value="1"/>
</dbReference>
<dbReference type="InterPro" id="IPR005706">
    <property type="entry name" value="Ribosomal_uS2_bac/mit/plastid"/>
</dbReference>
<dbReference type="AlphaFoldDB" id="A0A2M7TFA8"/>
<reference evidence="9" key="1">
    <citation type="submission" date="2017-09" db="EMBL/GenBank/DDBJ databases">
        <title>Depth-based differentiation of microbial function through sediment-hosted aquifers and enrichment of novel symbionts in the deep terrestrial subsurface.</title>
        <authorList>
            <person name="Probst A.J."/>
            <person name="Ladd B."/>
            <person name="Jarett J.K."/>
            <person name="Geller-Mcgrath D.E."/>
            <person name="Sieber C.M.K."/>
            <person name="Emerson J.B."/>
            <person name="Anantharaman K."/>
            <person name="Thomas B.C."/>
            <person name="Malmstrom R."/>
            <person name="Stieglmeier M."/>
            <person name="Klingl A."/>
            <person name="Woyke T."/>
            <person name="Ryan C.M."/>
            <person name="Banfield J.F."/>
        </authorList>
    </citation>
    <scope>NUCLEOTIDE SEQUENCE [LARGE SCALE GENOMIC DNA]</scope>
</reference>
<dbReference type="PANTHER" id="PTHR12534:SF0">
    <property type="entry name" value="SMALL RIBOSOMAL SUBUNIT PROTEIN US2M"/>
    <property type="match status" value="1"/>
</dbReference>
<dbReference type="Gene3D" id="3.40.50.10490">
    <property type="entry name" value="Glucose-6-phosphate isomerase like protein, domain 1"/>
    <property type="match status" value="1"/>
</dbReference>
<dbReference type="Pfam" id="PF00318">
    <property type="entry name" value="Ribosomal_S2"/>
    <property type="match status" value="1"/>
</dbReference>
<dbReference type="GO" id="GO:0003735">
    <property type="term" value="F:structural constituent of ribosome"/>
    <property type="evidence" value="ECO:0007669"/>
    <property type="project" value="InterPro"/>
</dbReference>
<comment type="caution">
    <text evidence="8">The sequence shown here is derived from an EMBL/GenBank/DDBJ whole genome shotgun (WGS) entry which is preliminary data.</text>
</comment>
<dbReference type="Gene3D" id="1.10.287.610">
    <property type="entry name" value="Helix hairpin bin"/>
    <property type="match status" value="1"/>
</dbReference>
<sequence length="257" mass="28659">MSHPSLPTLEEMLEAGAHFGHQTNKWHPAMKKFIFDVREGIHIINLEDTYQRLDAALEYISQHAGGDKKGGIVFIGTKRQAAPVVQEKAKAAGVHYVINRWPGGLITNYKEIKKAIAHYNELGEYMNDRDEFEKNSTRDRFAISKERTKLGEIFEGISTLTDAPSLLVIVDPRREKTALNEARLKHIPTIGIVDTNTNPGLVDFPIPANDDALKSIELIMEAICSAIILANDTESTNDDTVKKPKKAKKTATKSKKD</sequence>
<dbReference type="Proteomes" id="UP000228920">
    <property type="component" value="Unassembled WGS sequence"/>
</dbReference>
<protein>
    <recommendedName>
        <fullName evidence="4 5">Small ribosomal subunit protein uS2</fullName>
    </recommendedName>
</protein>
<evidence type="ECO:0000256" key="1">
    <source>
        <dbReference type="ARBA" id="ARBA00006242"/>
    </source>
</evidence>
<dbReference type="PANTHER" id="PTHR12534">
    <property type="entry name" value="30S RIBOSOMAL PROTEIN S2 PROKARYOTIC AND ORGANELLAR"/>
    <property type="match status" value="1"/>
</dbReference>
<feature type="region of interest" description="Disordered" evidence="7">
    <location>
        <begin position="235"/>
        <end position="257"/>
    </location>
</feature>
<name>A0A2M7TFA8_UNCKA</name>
<dbReference type="EMBL" id="PFNL01000197">
    <property type="protein sequence ID" value="PIZ44077.1"/>
    <property type="molecule type" value="Genomic_DNA"/>
</dbReference>
<organism evidence="8 9">
    <name type="scientific">candidate division WWE3 bacterium CG_4_10_14_0_2_um_filter_41_14</name>
    <dbReference type="NCBI Taxonomy" id="1975072"/>
    <lineage>
        <taxon>Bacteria</taxon>
        <taxon>Katanobacteria</taxon>
    </lineage>
</organism>
<dbReference type="InterPro" id="IPR018130">
    <property type="entry name" value="Ribosomal_uS2_CS"/>
</dbReference>
<evidence type="ECO:0000256" key="4">
    <source>
        <dbReference type="ARBA" id="ARBA00035256"/>
    </source>
</evidence>
<evidence type="ECO:0000256" key="6">
    <source>
        <dbReference type="RuleBase" id="RU003631"/>
    </source>
</evidence>
<evidence type="ECO:0000256" key="2">
    <source>
        <dbReference type="ARBA" id="ARBA00022980"/>
    </source>
</evidence>
<dbReference type="GO" id="GO:0006412">
    <property type="term" value="P:translation"/>
    <property type="evidence" value="ECO:0007669"/>
    <property type="project" value="UniProtKB-UniRule"/>
</dbReference>
<evidence type="ECO:0000256" key="5">
    <source>
        <dbReference type="HAMAP-Rule" id="MF_00291"/>
    </source>
</evidence>
<dbReference type="CDD" id="cd01425">
    <property type="entry name" value="RPS2"/>
    <property type="match status" value="1"/>
</dbReference>
<accession>A0A2M7TFA8</accession>
<dbReference type="PRINTS" id="PR00395">
    <property type="entry name" value="RIBOSOMALS2"/>
</dbReference>
<proteinExistence type="inferred from homology"/>
<dbReference type="GO" id="GO:0022627">
    <property type="term" value="C:cytosolic small ribosomal subunit"/>
    <property type="evidence" value="ECO:0007669"/>
    <property type="project" value="TreeGrafter"/>
</dbReference>
<keyword evidence="3 5" id="KW-0687">Ribonucleoprotein</keyword>
<evidence type="ECO:0000256" key="7">
    <source>
        <dbReference type="SAM" id="MobiDB-lite"/>
    </source>
</evidence>
<keyword evidence="2 5" id="KW-0689">Ribosomal protein</keyword>
<dbReference type="NCBIfam" id="TIGR01011">
    <property type="entry name" value="rpsB_bact"/>
    <property type="match status" value="1"/>
</dbReference>
<feature type="compositionally biased region" description="Basic residues" evidence="7">
    <location>
        <begin position="243"/>
        <end position="257"/>
    </location>
</feature>
<dbReference type="InterPro" id="IPR023591">
    <property type="entry name" value="Ribosomal_uS2_flav_dom_sf"/>
</dbReference>
<dbReference type="InterPro" id="IPR001865">
    <property type="entry name" value="Ribosomal_uS2"/>
</dbReference>
<dbReference type="SUPFAM" id="SSF52313">
    <property type="entry name" value="Ribosomal protein S2"/>
    <property type="match status" value="1"/>
</dbReference>
<evidence type="ECO:0000256" key="3">
    <source>
        <dbReference type="ARBA" id="ARBA00023274"/>
    </source>
</evidence>
<evidence type="ECO:0000313" key="9">
    <source>
        <dbReference type="Proteomes" id="UP000228920"/>
    </source>
</evidence>
<dbReference type="HAMAP" id="MF_00291_B">
    <property type="entry name" value="Ribosomal_uS2_B"/>
    <property type="match status" value="1"/>
</dbReference>
<evidence type="ECO:0000313" key="8">
    <source>
        <dbReference type="EMBL" id="PIZ44077.1"/>
    </source>
</evidence>
<gene>
    <name evidence="5 8" type="primary">rpsB</name>
    <name evidence="8" type="ORF">COY32_07165</name>
</gene>
<comment type="similarity">
    <text evidence="1 5 6">Belongs to the universal ribosomal protein uS2 family.</text>
</comment>